<sequence length="132" mass="14639">MEPLTAGAIAFLYLLMDKTLDKTGYAIIDQAFEQGGKLLQLLKRKSPETGSAIERVAQHPELAQQRPDDYGEAVLVEKVEKEAYADPEIRAYVEALAQTVKSQPQINKVIENWKGINIKGGTDTITGNTFQF</sequence>
<gene>
    <name evidence="1" type="ORF">ICL16_20060</name>
</gene>
<name>A0A8J7BYM3_9CYAN</name>
<dbReference type="AlphaFoldDB" id="A0A8J7BYM3"/>
<evidence type="ECO:0000313" key="2">
    <source>
        <dbReference type="Proteomes" id="UP000629098"/>
    </source>
</evidence>
<organism evidence="1 2">
    <name type="scientific">Iningainema tapete BLCC-T55</name>
    <dbReference type="NCBI Taxonomy" id="2748662"/>
    <lineage>
        <taxon>Bacteria</taxon>
        <taxon>Bacillati</taxon>
        <taxon>Cyanobacteriota</taxon>
        <taxon>Cyanophyceae</taxon>
        <taxon>Nostocales</taxon>
        <taxon>Scytonemataceae</taxon>
        <taxon>Iningainema tapete</taxon>
    </lineage>
</organism>
<dbReference type="RefSeq" id="WP_190831130.1">
    <property type="nucleotide sequence ID" value="NZ_CAWPPI010000068.1"/>
</dbReference>
<proteinExistence type="predicted"/>
<comment type="caution">
    <text evidence="1">The sequence shown here is derived from an EMBL/GenBank/DDBJ whole genome shotgun (WGS) entry which is preliminary data.</text>
</comment>
<dbReference type="EMBL" id="JACXAE010000068">
    <property type="protein sequence ID" value="MBD2774303.1"/>
    <property type="molecule type" value="Genomic_DNA"/>
</dbReference>
<evidence type="ECO:0000313" key="1">
    <source>
        <dbReference type="EMBL" id="MBD2774303.1"/>
    </source>
</evidence>
<dbReference type="Proteomes" id="UP000629098">
    <property type="component" value="Unassembled WGS sequence"/>
</dbReference>
<reference evidence="1" key="1">
    <citation type="submission" date="2020-09" db="EMBL/GenBank/DDBJ databases">
        <title>Iningainema tapete sp. nov. (Scytonemataceae, Cyanobacteria) from greenhouses in central Florida (USA) produces two types of nodularin with biosynthetic potential for microcystin-LR and anabaenopeptins.</title>
        <authorList>
            <person name="Berthold D.E."/>
            <person name="Lefler F.W."/>
            <person name="Huang I.-S."/>
            <person name="Abdulla H."/>
            <person name="Zimba P.V."/>
            <person name="Laughinghouse H.D. IV."/>
        </authorList>
    </citation>
    <scope>NUCLEOTIDE SEQUENCE</scope>
    <source>
        <strain evidence="1">BLCCT55</strain>
    </source>
</reference>
<keyword evidence="2" id="KW-1185">Reference proteome</keyword>
<protein>
    <submittedName>
        <fullName evidence="1">Uncharacterized protein</fullName>
    </submittedName>
</protein>
<accession>A0A8J7BYM3</accession>